<gene>
    <name evidence="5" type="ORF">ACFQ5P_02835</name>
</gene>
<dbReference type="PANTHER" id="PTHR30413:SF8">
    <property type="entry name" value="TRANSPORT PERMEASE PROTEIN"/>
    <property type="match status" value="1"/>
</dbReference>
<organism evidence="5 6">
    <name type="scientific">Paracoccus nototheniae</name>
    <dbReference type="NCBI Taxonomy" id="2489002"/>
    <lineage>
        <taxon>Bacteria</taxon>
        <taxon>Pseudomonadati</taxon>
        <taxon>Pseudomonadota</taxon>
        <taxon>Alphaproteobacteria</taxon>
        <taxon>Rhodobacterales</taxon>
        <taxon>Paracoccaceae</taxon>
        <taxon>Paracoccus</taxon>
    </lineage>
</organism>
<comment type="subcellular location">
    <subcellularLocation>
        <location evidence="1">Cell inner membrane</location>
        <topology evidence="1">Multi-pass membrane protein</topology>
    </subcellularLocation>
</comment>
<comment type="caution">
    <text evidence="5">The sequence shown here is derived from an EMBL/GenBank/DDBJ whole genome shotgun (WGS) entry which is preliminary data.</text>
</comment>
<dbReference type="PANTHER" id="PTHR30413">
    <property type="entry name" value="INNER MEMBRANE TRANSPORT PERMEASE"/>
    <property type="match status" value="1"/>
</dbReference>
<feature type="transmembrane region" description="Helical" evidence="4">
    <location>
        <begin position="111"/>
        <end position="134"/>
    </location>
</feature>
<evidence type="ECO:0000313" key="6">
    <source>
        <dbReference type="Proteomes" id="UP001597302"/>
    </source>
</evidence>
<evidence type="ECO:0000256" key="3">
    <source>
        <dbReference type="ARBA" id="ARBA00022448"/>
    </source>
</evidence>
<dbReference type="EMBL" id="JBHTOQ010000003">
    <property type="protein sequence ID" value="MFD1480225.1"/>
    <property type="molecule type" value="Genomic_DNA"/>
</dbReference>
<evidence type="ECO:0000256" key="1">
    <source>
        <dbReference type="ARBA" id="ARBA00004429"/>
    </source>
</evidence>
<accession>A0ABW4DVC2</accession>
<evidence type="ECO:0000256" key="2">
    <source>
        <dbReference type="ARBA" id="ARBA00007783"/>
    </source>
</evidence>
<keyword evidence="6" id="KW-1185">Reference proteome</keyword>
<sequence>MFKQRQTNNLFQAAFKTLALIYHQSVYNLRTTHRNAVIGLLLTIMQSALMVILLMTLYLLVGIRGSPIRGDFMLFVMSGIFLFMTHVQTASAVSSSHSVSAGIVKHEPLNAAILISGAALAVLYRQTLSCIVILSVYHLTFEQITIEDPVGAGMLYLLAWFSGCCVGLVFLGIRPWSPQASTMITNIYQRINMIASGKMFVANAMPGFLLPWFSWNPLFHLIDQTRGYIFINYSPHRTDLLYPLWISIGALMIGLLINFTTRKYESVSWSAGQ</sequence>
<comment type="similarity">
    <text evidence="2">Belongs to the ABC-2 integral membrane protein family.</text>
</comment>
<feature type="transmembrane region" description="Helical" evidence="4">
    <location>
        <begin position="240"/>
        <end position="259"/>
    </location>
</feature>
<feature type="transmembrane region" description="Helical" evidence="4">
    <location>
        <begin position="37"/>
        <end position="60"/>
    </location>
</feature>
<dbReference type="RefSeq" id="WP_131573077.1">
    <property type="nucleotide sequence ID" value="NZ_CBCSAJ010000006.1"/>
</dbReference>
<name>A0ABW4DVC2_9RHOB</name>
<feature type="transmembrane region" description="Helical" evidence="4">
    <location>
        <begin position="72"/>
        <end position="90"/>
    </location>
</feature>
<keyword evidence="4" id="KW-0472">Membrane</keyword>
<protein>
    <submittedName>
        <fullName evidence="5">ABC transporter permease</fullName>
    </submittedName>
</protein>
<evidence type="ECO:0000256" key="4">
    <source>
        <dbReference type="SAM" id="Phobius"/>
    </source>
</evidence>
<reference evidence="6" key="1">
    <citation type="journal article" date="2019" name="Int. J. Syst. Evol. Microbiol.">
        <title>The Global Catalogue of Microorganisms (GCM) 10K type strain sequencing project: providing services to taxonomists for standard genome sequencing and annotation.</title>
        <authorList>
            <consortium name="The Broad Institute Genomics Platform"/>
            <consortium name="The Broad Institute Genome Sequencing Center for Infectious Disease"/>
            <person name="Wu L."/>
            <person name="Ma J."/>
        </authorList>
    </citation>
    <scope>NUCLEOTIDE SEQUENCE [LARGE SCALE GENOMIC DNA]</scope>
    <source>
        <strain evidence="6">CCM 8875</strain>
    </source>
</reference>
<evidence type="ECO:0000313" key="5">
    <source>
        <dbReference type="EMBL" id="MFD1480225.1"/>
    </source>
</evidence>
<feature type="transmembrane region" description="Helical" evidence="4">
    <location>
        <begin position="194"/>
        <end position="213"/>
    </location>
</feature>
<feature type="transmembrane region" description="Helical" evidence="4">
    <location>
        <begin position="154"/>
        <end position="173"/>
    </location>
</feature>
<proteinExistence type="inferred from homology"/>
<dbReference type="Proteomes" id="UP001597302">
    <property type="component" value="Unassembled WGS sequence"/>
</dbReference>
<keyword evidence="3" id="KW-0813">Transport</keyword>
<keyword evidence="4" id="KW-0812">Transmembrane</keyword>
<keyword evidence="4" id="KW-1133">Transmembrane helix</keyword>